<organism evidence="3 4">
    <name type="scientific">Collinsella aerofaciens</name>
    <dbReference type="NCBI Taxonomy" id="74426"/>
    <lineage>
        <taxon>Bacteria</taxon>
        <taxon>Bacillati</taxon>
        <taxon>Actinomycetota</taxon>
        <taxon>Coriobacteriia</taxon>
        <taxon>Coriobacteriales</taxon>
        <taxon>Coriobacteriaceae</taxon>
        <taxon>Collinsella</taxon>
    </lineage>
</organism>
<proteinExistence type="predicted"/>
<dbReference type="PANTHER" id="PTHR43566:SF2">
    <property type="entry name" value="DUF4143 DOMAIN-CONTAINING PROTEIN"/>
    <property type="match status" value="1"/>
</dbReference>
<keyword evidence="4" id="KW-1185">Reference proteome</keyword>
<dbReference type="AlphaFoldDB" id="A0A5K1JDH2"/>
<protein>
    <submittedName>
        <fullName evidence="3">AAA domain protein</fullName>
    </submittedName>
</protein>
<feature type="domain" description="AAA" evidence="1">
    <location>
        <begin position="28"/>
        <end position="136"/>
    </location>
</feature>
<dbReference type="PANTHER" id="PTHR43566">
    <property type="entry name" value="CONSERVED PROTEIN"/>
    <property type="match status" value="1"/>
</dbReference>
<name>A0A5K1JDH2_9ACTN</name>
<dbReference type="EMBL" id="CABWIE010000036">
    <property type="protein sequence ID" value="VWM02119.1"/>
    <property type="molecule type" value="Genomic_DNA"/>
</dbReference>
<dbReference type="RefSeq" id="WP_152077142.1">
    <property type="nucleotide sequence ID" value="NZ_CAAKNU010000054.1"/>
</dbReference>
<accession>A0A5K1JDH2</accession>
<reference evidence="3 4" key="1">
    <citation type="submission" date="2019-10" db="EMBL/GenBank/DDBJ databases">
        <authorList>
            <person name="Wolf R A."/>
        </authorList>
    </citation>
    <scope>NUCLEOTIDE SEQUENCE [LARGE SCALE GENOMIC DNA]</scope>
    <source>
        <strain evidence="3">Collinsella_aerofaciens_MC2</strain>
    </source>
</reference>
<sequence>MAMMAKDTYIPRLIDRKIDQYLNLFGAVEISGTKWCGKTWSALAHANSAIYVDRGSNQLLIESDPQYALVGATPHVIDEWQRVPQVWDCVRHAVDDTTEKGQWILTGSSTPAKDKVNHSGAGRIGRLSMHPMSLQESGDSTGKVSLAALFKGEFAPCPCASGIDSLTELICRGGWPDALALTSDTIRPVLMGYLDAVHNKSVPDLGGRELISSRVAESLARNLGQSCTNATLARDVFALDSNTAPTDAQKREVSQHLEYLVQLYLIDELPGWVPASRSPNRMRTKPKRYFADPSLAVAALGLNNQSLLEDYQTLGLVFENLCMRDLQVYASSLDAAGSHPVRYYRDDSDLEIDAVVELADGTWGAFEIKLSEAKVEQGARSLLRMRDKLLRDKMGRTKPPTFLAVLTGMGEIAYKRPDGVYVVPIRAFGA</sequence>
<dbReference type="Pfam" id="PF13173">
    <property type="entry name" value="AAA_14"/>
    <property type="match status" value="1"/>
</dbReference>
<dbReference type="InterPro" id="IPR025420">
    <property type="entry name" value="DUF4143"/>
</dbReference>
<dbReference type="Proteomes" id="UP000361836">
    <property type="component" value="Unassembled WGS sequence"/>
</dbReference>
<evidence type="ECO:0000259" key="2">
    <source>
        <dbReference type="Pfam" id="PF13635"/>
    </source>
</evidence>
<evidence type="ECO:0000313" key="4">
    <source>
        <dbReference type="Proteomes" id="UP000361836"/>
    </source>
</evidence>
<dbReference type="Pfam" id="PF13635">
    <property type="entry name" value="DUF4143"/>
    <property type="match status" value="1"/>
</dbReference>
<evidence type="ECO:0000259" key="1">
    <source>
        <dbReference type="Pfam" id="PF13173"/>
    </source>
</evidence>
<dbReference type="InterPro" id="IPR041682">
    <property type="entry name" value="AAA_14"/>
</dbReference>
<gene>
    <name evidence="3" type="ORF">KCJAJFAP_01072</name>
</gene>
<evidence type="ECO:0000313" key="3">
    <source>
        <dbReference type="EMBL" id="VWM02119.1"/>
    </source>
</evidence>
<feature type="domain" description="DUF4143" evidence="2">
    <location>
        <begin position="213"/>
        <end position="371"/>
    </location>
</feature>